<dbReference type="InterPro" id="IPR026325">
    <property type="entry name" value="DUF932"/>
</dbReference>
<organism evidence="4">
    <name type="scientific">uncultured Caudovirales phage</name>
    <dbReference type="NCBI Taxonomy" id="2100421"/>
    <lineage>
        <taxon>Viruses</taxon>
        <taxon>Duplodnaviria</taxon>
        <taxon>Heunggongvirae</taxon>
        <taxon>Uroviricota</taxon>
        <taxon>Caudoviricetes</taxon>
        <taxon>Peduoviridae</taxon>
        <taxon>Maltschvirus</taxon>
        <taxon>Maltschvirus maltsch</taxon>
    </lineage>
</organism>
<feature type="coiled-coil region" evidence="1">
    <location>
        <begin position="48"/>
        <end position="87"/>
    </location>
</feature>
<reference evidence="4" key="1">
    <citation type="submission" date="2020-05" db="EMBL/GenBank/DDBJ databases">
        <authorList>
            <person name="Chiriac C."/>
            <person name="Salcher M."/>
            <person name="Ghai R."/>
            <person name="Kavagutti S V."/>
        </authorList>
    </citation>
    <scope>NUCLEOTIDE SEQUENCE</scope>
</reference>
<name>A0A6J5S7L9_9CAUD</name>
<sequence>MAQLIFDRIMPHIRHFPYTGTGRWFPQEWFDEMGVAPVHPDITDEQLLEGLEEHNIRLEARIAAEQRERLRIEMEAEEARLAALAARPPLVDRIMTAFRDTMFTASPRPVYRCDIVPTIDYVIPLTPEELDGEAMEPRYRAVPGYIQVLNERTDQIMSIMTDEYEIINDRNVCNRMAELFDAAHLNVDPVSHHVSVGKDGVAGRNTFMEFNLPDMTILPRDINAHQMNIVVTNSFDGTKKERMLVLLRSGNNMNLAFSQHESFAIKHRTGANARLVEQFGQFVTTSVEHNAACIRMLADANANSADSVAEYLNTNRILTGERNAEKLMGRWMVGGTSLNFWSLYQLFVAIITLEYGRNFGAKISKLEQLNADVRNTWPNLLGCPALPRI</sequence>
<proteinExistence type="predicted"/>
<evidence type="ECO:0000313" key="3">
    <source>
        <dbReference type="EMBL" id="CAB4186299.1"/>
    </source>
</evidence>
<evidence type="ECO:0000313" key="4">
    <source>
        <dbReference type="EMBL" id="CAB4204442.1"/>
    </source>
</evidence>
<dbReference type="Pfam" id="PF06067">
    <property type="entry name" value="DUF932"/>
    <property type="match status" value="1"/>
</dbReference>
<evidence type="ECO:0000256" key="1">
    <source>
        <dbReference type="SAM" id="Coils"/>
    </source>
</evidence>
<keyword evidence="1" id="KW-0175">Coiled coil</keyword>
<accession>A0A6J5S7L9</accession>
<dbReference type="EMBL" id="LR797086">
    <property type="protein sequence ID" value="CAB4186299.1"/>
    <property type="molecule type" value="Genomic_DNA"/>
</dbReference>
<protein>
    <submittedName>
        <fullName evidence="4">Uncharacterized protein</fullName>
    </submittedName>
</protein>
<dbReference type="EMBL" id="LR797345">
    <property type="protein sequence ID" value="CAB4204442.1"/>
    <property type="molecule type" value="Genomic_DNA"/>
</dbReference>
<dbReference type="EMBL" id="LR796921">
    <property type="protein sequence ID" value="CAB4174476.1"/>
    <property type="molecule type" value="Genomic_DNA"/>
</dbReference>
<evidence type="ECO:0000313" key="2">
    <source>
        <dbReference type="EMBL" id="CAB4174476.1"/>
    </source>
</evidence>
<gene>
    <name evidence="3" type="ORF">UFOVP1138_65</name>
    <name evidence="4" type="ORF">UFOVP1394_62</name>
    <name evidence="2" type="ORF">UFOVP975_55</name>
</gene>